<name>A0A6J8CAT1_MYTCO</name>
<dbReference type="OrthoDB" id="408631at2759"/>
<reference evidence="4 5" key="1">
    <citation type="submission" date="2020-06" db="EMBL/GenBank/DDBJ databases">
        <authorList>
            <person name="Li R."/>
            <person name="Bekaert M."/>
        </authorList>
    </citation>
    <scope>NUCLEOTIDE SEQUENCE [LARGE SCALE GENOMIC DNA]</scope>
    <source>
        <strain evidence="5">wild</strain>
    </source>
</reference>
<keyword evidence="5" id="KW-1185">Reference proteome</keyword>
<dbReference type="PANTHER" id="PTHR48081:SF8">
    <property type="entry name" value="ALPHA_BETA HYDROLASE FOLD-3 DOMAIN-CONTAINING PROTEIN-RELATED"/>
    <property type="match status" value="1"/>
</dbReference>
<dbReference type="Proteomes" id="UP000507470">
    <property type="component" value="Unassembled WGS sequence"/>
</dbReference>
<keyword evidence="2" id="KW-0732">Signal</keyword>
<evidence type="ECO:0000256" key="2">
    <source>
        <dbReference type="SAM" id="SignalP"/>
    </source>
</evidence>
<dbReference type="InterPro" id="IPR050300">
    <property type="entry name" value="GDXG_lipolytic_enzyme"/>
</dbReference>
<dbReference type="Pfam" id="PF07859">
    <property type="entry name" value="Abhydrolase_3"/>
    <property type="match status" value="2"/>
</dbReference>
<dbReference type="PANTHER" id="PTHR48081">
    <property type="entry name" value="AB HYDROLASE SUPERFAMILY PROTEIN C4A8.06C"/>
    <property type="match status" value="1"/>
</dbReference>
<accession>A0A6J8CAT1</accession>
<dbReference type="AlphaFoldDB" id="A0A6J8CAT1"/>
<feature type="domain" description="Alpha/beta hydrolase fold-3" evidence="3">
    <location>
        <begin position="299"/>
        <end position="364"/>
    </location>
</feature>
<evidence type="ECO:0000256" key="1">
    <source>
        <dbReference type="ARBA" id="ARBA00022801"/>
    </source>
</evidence>
<dbReference type="InterPro" id="IPR013094">
    <property type="entry name" value="AB_hydrolase_3"/>
</dbReference>
<keyword evidence="1 4" id="KW-0378">Hydrolase</keyword>
<gene>
    <name evidence="4" type="ORF">MCOR_27624</name>
</gene>
<protein>
    <submittedName>
        <fullName evidence="4">NCEH1</fullName>
        <ecNumber evidence="4">3.1.1.-</ecNumber>
    </submittedName>
</protein>
<dbReference type="EC" id="3.1.1.-" evidence="4"/>
<evidence type="ECO:0000313" key="5">
    <source>
        <dbReference type="Proteomes" id="UP000507470"/>
    </source>
</evidence>
<evidence type="ECO:0000313" key="4">
    <source>
        <dbReference type="EMBL" id="CAC5392702.1"/>
    </source>
</evidence>
<feature type="domain" description="Alpha/beta hydrolase fold-3" evidence="3">
    <location>
        <begin position="107"/>
        <end position="254"/>
    </location>
</feature>
<dbReference type="EMBL" id="CACVKT020005043">
    <property type="protein sequence ID" value="CAC5392702.1"/>
    <property type="molecule type" value="Genomic_DNA"/>
</dbReference>
<dbReference type="Gene3D" id="3.40.50.1820">
    <property type="entry name" value="alpha/beta hydrolase"/>
    <property type="match status" value="1"/>
</dbReference>
<feature type="signal peptide" evidence="2">
    <location>
        <begin position="1"/>
        <end position="24"/>
    </location>
</feature>
<dbReference type="InterPro" id="IPR029058">
    <property type="entry name" value="AB_hydrolase_fold"/>
</dbReference>
<dbReference type="SUPFAM" id="SSF53474">
    <property type="entry name" value="alpha/beta-Hydrolases"/>
    <property type="match status" value="1"/>
</dbReference>
<evidence type="ECO:0000259" key="3">
    <source>
        <dbReference type="Pfam" id="PF07859"/>
    </source>
</evidence>
<sequence>MKCIACVLVIPVLMSLLAYRYIQPMPSGAREPRNQIITLGLFRVLDDVISILSSFGYSKTELFKNAFENNPRPEPDPRVLSTDEYFDGIKVRIYRPLASKDKVLPAMVYYHGGGWIYMSVNSYDPLTTAISLKANIVVISVEYRLMPDYRFPRQFEDCLEATEYVFRNAKKYLIDPSRISIGGDSAGGNLAAAVGLMFSQEPKPNLAKIKVQVLLYPVLQAFDFNLPSYREYADVSGVSYLNRVDMINYINMYGFQDQGNMDAISKTNTCLLPGDLQKRGGANLKQSEPNTTLSDAVHDNVINPYAWPLMATDDALRKLPKTYVVVTEYDPLRDEGLIFAERLRRLVPENIELSYLAGLEHGIFSLYNYKSQPSTMDTLVDYLNRNL</sequence>
<proteinExistence type="predicted"/>
<feature type="chain" id="PRO_5027053927" evidence="2">
    <location>
        <begin position="25"/>
        <end position="387"/>
    </location>
</feature>
<dbReference type="GO" id="GO:0016787">
    <property type="term" value="F:hydrolase activity"/>
    <property type="evidence" value="ECO:0007669"/>
    <property type="project" value="UniProtKB-KW"/>
</dbReference>
<organism evidence="4 5">
    <name type="scientific">Mytilus coruscus</name>
    <name type="common">Sea mussel</name>
    <dbReference type="NCBI Taxonomy" id="42192"/>
    <lineage>
        <taxon>Eukaryota</taxon>
        <taxon>Metazoa</taxon>
        <taxon>Spiralia</taxon>
        <taxon>Lophotrochozoa</taxon>
        <taxon>Mollusca</taxon>
        <taxon>Bivalvia</taxon>
        <taxon>Autobranchia</taxon>
        <taxon>Pteriomorphia</taxon>
        <taxon>Mytilida</taxon>
        <taxon>Mytiloidea</taxon>
        <taxon>Mytilidae</taxon>
        <taxon>Mytilinae</taxon>
        <taxon>Mytilus</taxon>
    </lineage>
</organism>